<evidence type="ECO:0000313" key="2">
    <source>
        <dbReference type="Proteomes" id="UP000007305"/>
    </source>
</evidence>
<reference evidence="1" key="2">
    <citation type="submission" date="2019-07" db="EMBL/GenBank/DDBJ databases">
        <authorList>
            <person name="Seetharam A."/>
            <person name="Woodhouse M."/>
            <person name="Cannon E."/>
        </authorList>
    </citation>
    <scope>NUCLEOTIDE SEQUENCE [LARGE SCALE GENOMIC DNA]</scope>
    <source>
        <strain evidence="1">cv. B73</strain>
    </source>
</reference>
<accession>A0A804PWY9</accession>
<sequence>MLLLPPARGTQANHAHRTLAACAWPARAVWDTESFPSSSVVCVCSPPAAAAARSCLLVLGRWQSYVWSELRRRRTPGSACMRMESVKLDI</sequence>
<evidence type="ECO:0000313" key="1">
    <source>
        <dbReference type="EnsemblPlants" id="Zm00001eb273810_P001"/>
    </source>
</evidence>
<protein>
    <submittedName>
        <fullName evidence="1">Uncharacterized protein</fullName>
    </submittedName>
</protein>
<name>A0A804PWY9_MAIZE</name>
<organism evidence="1 2">
    <name type="scientific">Zea mays</name>
    <name type="common">Maize</name>
    <dbReference type="NCBI Taxonomy" id="4577"/>
    <lineage>
        <taxon>Eukaryota</taxon>
        <taxon>Viridiplantae</taxon>
        <taxon>Streptophyta</taxon>
        <taxon>Embryophyta</taxon>
        <taxon>Tracheophyta</taxon>
        <taxon>Spermatophyta</taxon>
        <taxon>Magnoliopsida</taxon>
        <taxon>Liliopsida</taxon>
        <taxon>Poales</taxon>
        <taxon>Poaceae</taxon>
        <taxon>PACMAD clade</taxon>
        <taxon>Panicoideae</taxon>
        <taxon>Andropogonodae</taxon>
        <taxon>Andropogoneae</taxon>
        <taxon>Tripsacinae</taxon>
        <taxon>Zea</taxon>
    </lineage>
</organism>
<dbReference type="Proteomes" id="UP000007305">
    <property type="component" value="Chromosome 6"/>
</dbReference>
<dbReference type="EnsemblPlants" id="Zm00001eb273810_T001">
    <property type="protein sequence ID" value="Zm00001eb273810_P001"/>
    <property type="gene ID" value="Zm00001eb273810"/>
</dbReference>
<dbReference type="Gramene" id="Zm00001eb273810_T001">
    <property type="protein sequence ID" value="Zm00001eb273810_P001"/>
    <property type="gene ID" value="Zm00001eb273810"/>
</dbReference>
<dbReference type="InParanoid" id="A0A804PWY9"/>
<dbReference type="AlphaFoldDB" id="A0A804PWY9"/>
<proteinExistence type="predicted"/>
<reference evidence="1" key="3">
    <citation type="submission" date="2021-05" db="UniProtKB">
        <authorList>
            <consortium name="EnsemblPlants"/>
        </authorList>
    </citation>
    <scope>IDENTIFICATION</scope>
    <source>
        <strain evidence="1">cv. B73</strain>
    </source>
</reference>
<keyword evidence="2" id="KW-1185">Reference proteome</keyword>
<reference evidence="2" key="1">
    <citation type="journal article" date="2009" name="Science">
        <title>The B73 maize genome: complexity, diversity, and dynamics.</title>
        <authorList>
            <person name="Schnable P.S."/>
            <person name="Ware D."/>
            <person name="Fulton R.S."/>
            <person name="Stein J.C."/>
            <person name="Wei F."/>
            <person name="Pasternak S."/>
            <person name="Liang C."/>
            <person name="Zhang J."/>
            <person name="Fulton L."/>
            <person name="Graves T.A."/>
            <person name="Minx P."/>
            <person name="Reily A.D."/>
            <person name="Courtney L."/>
            <person name="Kruchowski S.S."/>
            <person name="Tomlinson C."/>
            <person name="Strong C."/>
            <person name="Delehaunty K."/>
            <person name="Fronick C."/>
            <person name="Courtney B."/>
            <person name="Rock S.M."/>
            <person name="Belter E."/>
            <person name="Du F."/>
            <person name="Kim K."/>
            <person name="Abbott R.M."/>
            <person name="Cotton M."/>
            <person name="Levy A."/>
            <person name="Marchetto P."/>
            <person name="Ochoa K."/>
            <person name="Jackson S.M."/>
            <person name="Gillam B."/>
            <person name="Chen W."/>
            <person name="Yan L."/>
            <person name="Higginbotham J."/>
            <person name="Cardenas M."/>
            <person name="Waligorski J."/>
            <person name="Applebaum E."/>
            <person name="Phelps L."/>
            <person name="Falcone J."/>
            <person name="Kanchi K."/>
            <person name="Thane T."/>
            <person name="Scimone A."/>
            <person name="Thane N."/>
            <person name="Henke J."/>
            <person name="Wang T."/>
            <person name="Ruppert J."/>
            <person name="Shah N."/>
            <person name="Rotter K."/>
            <person name="Hodges J."/>
            <person name="Ingenthron E."/>
            <person name="Cordes M."/>
            <person name="Kohlberg S."/>
            <person name="Sgro J."/>
            <person name="Delgado B."/>
            <person name="Mead K."/>
            <person name="Chinwalla A."/>
            <person name="Leonard S."/>
            <person name="Crouse K."/>
            <person name="Collura K."/>
            <person name="Kudrna D."/>
            <person name="Currie J."/>
            <person name="He R."/>
            <person name="Angelova A."/>
            <person name="Rajasekar S."/>
            <person name="Mueller T."/>
            <person name="Lomeli R."/>
            <person name="Scara G."/>
            <person name="Ko A."/>
            <person name="Delaney K."/>
            <person name="Wissotski M."/>
            <person name="Lopez G."/>
            <person name="Campos D."/>
            <person name="Braidotti M."/>
            <person name="Ashley E."/>
            <person name="Golser W."/>
            <person name="Kim H."/>
            <person name="Lee S."/>
            <person name="Lin J."/>
            <person name="Dujmic Z."/>
            <person name="Kim W."/>
            <person name="Talag J."/>
            <person name="Zuccolo A."/>
            <person name="Fan C."/>
            <person name="Sebastian A."/>
            <person name="Kramer M."/>
            <person name="Spiegel L."/>
            <person name="Nascimento L."/>
            <person name="Zutavern T."/>
            <person name="Miller B."/>
            <person name="Ambroise C."/>
            <person name="Muller S."/>
            <person name="Spooner W."/>
            <person name="Narechania A."/>
            <person name="Ren L."/>
            <person name="Wei S."/>
            <person name="Kumari S."/>
            <person name="Faga B."/>
            <person name="Levy M.J."/>
            <person name="McMahan L."/>
            <person name="Van Buren P."/>
            <person name="Vaughn M.W."/>
            <person name="Ying K."/>
            <person name="Yeh C.-T."/>
            <person name="Emrich S.J."/>
            <person name="Jia Y."/>
            <person name="Kalyanaraman A."/>
            <person name="Hsia A.-P."/>
            <person name="Barbazuk W.B."/>
            <person name="Baucom R.S."/>
            <person name="Brutnell T.P."/>
            <person name="Carpita N.C."/>
            <person name="Chaparro C."/>
            <person name="Chia J.-M."/>
            <person name="Deragon J.-M."/>
            <person name="Estill J.C."/>
            <person name="Fu Y."/>
            <person name="Jeddeloh J.A."/>
            <person name="Han Y."/>
            <person name="Lee H."/>
            <person name="Li P."/>
            <person name="Lisch D.R."/>
            <person name="Liu S."/>
            <person name="Liu Z."/>
            <person name="Nagel D.H."/>
            <person name="McCann M.C."/>
            <person name="SanMiguel P."/>
            <person name="Myers A.M."/>
            <person name="Nettleton D."/>
            <person name="Nguyen J."/>
            <person name="Penning B.W."/>
            <person name="Ponnala L."/>
            <person name="Schneider K.L."/>
            <person name="Schwartz D.C."/>
            <person name="Sharma A."/>
            <person name="Soderlund C."/>
            <person name="Springer N.M."/>
            <person name="Sun Q."/>
            <person name="Wang H."/>
            <person name="Waterman M."/>
            <person name="Westerman R."/>
            <person name="Wolfgruber T.K."/>
            <person name="Yang L."/>
            <person name="Yu Y."/>
            <person name="Zhang L."/>
            <person name="Zhou S."/>
            <person name="Zhu Q."/>
            <person name="Bennetzen J.L."/>
            <person name="Dawe R.K."/>
            <person name="Jiang J."/>
            <person name="Jiang N."/>
            <person name="Presting G.G."/>
            <person name="Wessler S.R."/>
            <person name="Aluru S."/>
            <person name="Martienssen R.A."/>
            <person name="Clifton S.W."/>
            <person name="McCombie W.R."/>
            <person name="Wing R.A."/>
            <person name="Wilson R.K."/>
        </authorList>
    </citation>
    <scope>NUCLEOTIDE SEQUENCE [LARGE SCALE GENOMIC DNA]</scope>
    <source>
        <strain evidence="2">cv. B73</strain>
    </source>
</reference>